<sequence>MTLRQGVIGVLALAVGGLYLLPFTSSAATIAAEQKSLADLVQLQGIVEATNAATVSAQVSGRVERVLVEVGDKVPAGATIVTITSVDQYQALTQSESQLAAAEANLTAAQQEYDRVIRLVEQKLVPVAEQDRVQANLDSAKAQQRSAKAAVARAQEQLSYTEVKAPYGGVVSARLVEPGELVQPGTPLMSGFEPAELRIHVDLPARYAAAAQRFAWARVAGIEPSKFLIFPTADQQTGTQRLRLNLPADTGFLPGQWQTVSVKVGEHDGVVIPAAAVYRQGELTLVKLADQSWRAIRLGGRYGDNVEVVSGLDAGEVVSYGE</sequence>
<dbReference type="Gene3D" id="1.10.287.470">
    <property type="entry name" value="Helix hairpin bin"/>
    <property type="match status" value="1"/>
</dbReference>
<feature type="coiled-coil region" evidence="2">
    <location>
        <begin position="92"/>
        <end position="157"/>
    </location>
</feature>
<keyword evidence="2" id="KW-0175">Coiled coil</keyword>
<dbReference type="Proteomes" id="UP000286678">
    <property type="component" value="Unassembled WGS sequence"/>
</dbReference>
<dbReference type="GO" id="GO:1990281">
    <property type="term" value="C:efflux pump complex"/>
    <property type="evidence" value="ECO:0007669"/>
    <property type="project" value="TreeGrafter"/>
</dbReference>
<comment type="caution">
    <text evidence="5">The sequence shown here is derived from an EMBL/GenBank/DDBJ whole genome shotgun (WGS) entry which is preliminary data.</text>
</comment>
<feature type="domain" description="Multidrug resistance protein MdtA-like barrel-sandwich hybrid" evidence="4">
    <location>
        <begin position="51"/>
        <end position="187"/>
    </location>
</feature>
<evidence type="ECO:0000259" key="4">
    <source>
        <dbReference type="Pfam" id="PF25917"/>
    </source>
</evidence>
<comment type="similarity">
    <text evidence="1">Belongs to the membrane fusion protein (MFP) (TC 8.A.1) family.</text>
</comment>
<dbReference type="InterPro" id="IPR006143">
    <property type="entry name" value="RND_pump_MFP"/>
</dbReference>
<protein>
    <submittedName>
        <fullName evidence="5">Efflux RND transporter periplasmic adaptor subunit</fullName>
    </submittedName>
</protein>
<dbReference type="OrthoDB" id="5730196at2"/>
<dbReference type="Gene3D" id="2.40.30.170">
    <property type="match status" value="1"/>
</dbReference>
<gene>
    <name evidence="5" type="ORF">CWE21_11205</name>
</gene>
<evidence type="ECO:0000256" key="1">
    <source>
        <dbReference type="ARBA" id="ARBA00009477"/>
    </source>
</evidence>
<accession>A0A432XCF7</accession>
<dbReference type="PANTHER" id="PTHR30469">
    <property type="entry name" value="MULTIDRUG RESISTANCE PROTEIN MDTA"/>
    <property type="match status" value="1"/>
</dbReference>
<dbReference type="Gene3D" id="2.40.50.100">
    <property type="match status" value="1"/>
</dbReference>
<keyword evidence="6" id="KW-1185">Reference proteome</keyword>
<dbReference type="PANTHER" id="PTHR30469:SF18">
    <property type="entry name" value="RESISTANCE-NODULATION-CELL DIVISION (RND) EFFLUX MEMBRANE FUSION PROTEIN-RELATED"/>
    <property type="match status" value="1"/>
</dbReference>
<dbReference type="EMBL" id="PIPT01000009">
    <property type="protein sequence ID" value="RUO46322.1"/>
    <property type="molecule type" value="Genomic_DNA"/>
</dbReference>
<dbReference type="SUPFAM" id="SSF111369">
    <property type="entry name" value="HlyD-like secretion proteins"/>
    <property type="match status" value="1"/>
</dbReference>
<evidence type="ECO:0000256" key="2">
    <source>
        <dbReference type="SAM" id="Coils"/>
    </source>
</evidence>
<organism evidence="5 6">
    <name type="scientific">Pseudidiomarina aquimaris</name>
    <dbReference type="NCBI Taxonomy" id="641841"/>
    <lineage>
        <taxon>Bacteria</taxon>
        <taxon>Pseudomonadati</taxon>
        <taxon>Pseudomonadota</taxon>
        <taxon>Gammaproteobacteria</taxon>
        <taxon>Alteromonadales</taxon>
        <taxon>Idiomarinaceae</taxon>
        <taxon>Pseudidiomarina</taxon>
    </lineage>
</organism>
<evidence type="ECO:0000313" key="6">
    <source>
        <dbReference type="Proteomes" id="UP000286678"/>
    </source>
</evidence>
<dbReference type="Pfam" id="PF25876">
    <property type="entry name" value="HH_MFP_RND"/>
    <property type="match status" value="1"/>
</dbReference>
<evidence type="ECO:0000259" key="3">
    <source>
        <dbReference type="Pfam" id="PF25876"/>
    </source>
</evidence>
<name>A0A432XCF7_9GAMM</name>
<proteinExistence type="inferred from homology"/>
<dbReference type="RefSeq" id="WP_126834537.1">
    <property type="nucleotide sequence ID" value="NZ_PIPT01000009.1"/>
</dbReference>
<evidence type="ECO:0000313" key="5">
    <source>
        <dbReference type="EMBL" id="RUO46322.1"/>
    </source>
</evidence>
<reference evidence="6" key="1">
    <citation type="journal article" date="2018" name="Front. Microbiol.">
        <title>Genome-Based Analysis Reveals the Taxonomy and Diversity of the Family Idiomarinaceae.</title>
        <authorList>
            <person name="Liu Y."/>
            <person name="Lai Q."/>
            <person name="Shao Z."/>
        </authorList>
    </citation>
    <scope>NUCLEOTIDE SEQUENCE [LARGE SCALE GENOMIC DNA]</scope>
    <source>
        <strain evidence="6">SW15</strain>
    </source>
</reference>
<dbReference type="Gene3D" id="2.40.420.20">
    <property type="match status" value="1"/>
</dbReference>
<dbReference type="GO" id="GO:0015562">
    <property type="term" value="F:efflux transmembrane transporter activity"/>
    <property type="evidence" value="ECO:0007669"/>
    <property type="project" value="TreeGrafter"/>
</dbReference>
<dbReference type="Pfam" id="PF25917">
    <property type="entry name" value="BSH_RND"/>
    <property type="match status" value="1"/>
</dbReference>
<dbReference type="AlphaFoldDB" id="A0A432XCF7"/>
<feature type="domain" description="Multidrug resistance protein MdtA-like alpha-helical hairpin" evidence="3">
    <location>
        <begin position="92"/>
        <end position="161"/>
    </location>
</feature>
<dbReference type="InterPro" id="IPR058625">
    <property type="entry name" value="MdtA-like_BSH"/>
</dbReference>
<dbReference type="NCBIfam" id="TIGR01730">
    <property type="entry name" value="RND_mfp"/>
    <property type="match status" value="1"/>
</dbReference>
<dbReference type="InterPro" id="IPR058624">
    <property type="entry name" value="MdtA-like_HH"/>
</dbReference>